<sequence length="147" mass="17246">MQTKVIKSYEDYYFDEELTAAMTKDWREKISFYYSPYVPVGWHDIVVAMFNDIAKLRGHKKVMMVKQSWGMLTTECYVMRRSGRQVRLYEIEERYRSHSIRRCFGCGHAGVRKIVGSTVQVLCGKCLEKLNVVMRGDQPTGTWLDQV</sequence>
<protein>
    <submittedName>
        <fullName evidence="1">Uncharacterized protein</fullName>
    </submittedName>
</protein>
<evidence type="ECO:0000313" key="1">
    <source>
        <dbReference type="EMBL" id="OIQ73042.1"/>
    </source>
</evidence>
<reference evidence="1" key="1">
    <citation type="submission" date="2016-10" db="EMBL/GenBank/DDBJ databases">
        <title>Sequence of Gallionella enrichment culture.</title>
        <authorList>
            <person name="Poehlein A."/>
            <person name="Muehling M."/>
            <person name="Daniel R."/>
        </authorList>
    </citation>
    <scope>NUCLEOTIDE SEQUENCE</scope>
</reference>
<gene>
    <name evidence="1" type="ORF">GALL_453240</name>
</gene>
<organism evidence="1">
    <name type="scientific">mine drainage metagenome</name>
    <dbReference type="NCBI Taxonomy" id="410659"/>
    <lineage>
        <taxon>unclassified sequences</taxon>
        <taxon>metagenomes</taxon>
        <taxon>ecological metagenomes</taxon>
    </lineage>
</organism>
<name>A0A1J5PPG1_9ZZZZ</name>
<dbReference type="AlphaFoldDB" id="A0A1J5PPG1"/>
<accession>A0A1J5PPG1</accession>
<dbReference type="EMBL" id="MLJW01003025">
    <property type="protein sequence ID" value="OIQ73042.1"/>
    <property type="molecule type" value="Genomic_DNA"/>
</dbReference>
<comment type="caution">
    <text evidence="1">The sequence shown here is derived from an EMBL/GenBank/DDBJ whole genome shotgun (WGS) entry which is preliminary data.</text>
</comment>
<proteinExistence type="predicted"/>